<dbReference type="InterPro" id="IPR043141">
    <property type="entry name" value="Ribosomal_uL10-like_sf"/>
</dbReference>
<dbReference type="Gene3D" id="3.30.70.1730">
    <property type="match status" value="1"/>
</dbReference>
<comment type="caution">
    <text evidence="8">The sequence shown here is derived from an EMBL/GenBank/DDBJ whole genome shotgun (WGS) entry which is preliminary data.</text>
</comment>
<dbReference type="FunFam" id="3.30.70.1730:FF:000001">
    <property type="entry name" value="50S ribosomal protein L10"/>
    <property type="match status" value="1"/>
</dbReference>
<dbReference type="InterPro" id="IPR022973">
    <property type="entry name" value="Ribosomal_uL10_bac"/>
</dbReference>
<dbReference type="OrthoDB" id="9808307at2"/>
<comment type="subunit">
    <text evidence="7">Part of the ribosomal stalk of the 50S ribosomal subunit. The N-terminus interacts with L11 and the large rRNA to form the base of the stalk. The C-terminus forms an elongated spine to which L12 dimers bind in a sequential fashion forming a multimeric L10(L12)X complex.</text>
</comment>
<evidence type="ECO:0000256" key="3">
    <source>
        <dbReference type="ARBA" id="ARBA00022884"/>
    </source>
</evidence>
<keyword evidence="5 7" id="KW-0687">Ribonucleoprotein</keyword>
<dbReference type="GO" id="GO:0003735">
    <property type="term" value="F:structural constituent of ribosome"/>
    <property type="evidence" value="ECO:0007669"/>
    <property type="project" value="InterPro"/>
</dbReference>
<keyword evidence="9" id="KW-1185">Reference proteome</keyword>
<gene>
    <name evidence="7" type="primary">rplJ</name>
    <name evidence="8" type="ORF">CD039_00115</name>
</gene>
<dbReference type="PANTHER" id="PTHR11560">
    <property type="entry name" value="39S RIBOSOMAL PROTEIN L10, MITOCHONDRIAL"/>
    <property type="match status" value="1"/>
</dbReference>
<evidence type="ECO:0000256" key="5">
    <source>
        <dbReference type="ARBA" id="ARBA00023274"/>
    </source>
</evidence>
<name>A0A2K4FD63_9STAP</name>
<dbReference type="NCBIfam" id="NF000955">
    <property type="entry name" value="PRK00099.1-1"/>
    <property type="match status" value="1"/>
</dbReference>
<keyword evidence="3 7" id="KW-0694">RNA-binding</keyword>
<dbReference type="InterPro" id="IPR047865">
    <property type="entry name" value="Ribosomal_uL10_bac_type"/>
</dbReference>
<comment type="function">
    <text evidence="7">Forms part of the ribosomal stalk, playing a central role in the interaction of the ribosome with GTP-bound translation factors.</text>
</comment>
<organism evidence="8 9">
    <name type="scientific">Staphylococcus argensis</name>
    <dbReference type="NCBI Taxonomy" id="1607738"/>
    <lineage>
        <taxon>Bacteria</taxon>
        <taxon>Bacillati</taxon>
        <taxon>Bacillota</taxon>
        <taxon>Bacilli</taxon>
        <taxon>Bacillales</taxon>
        <taxon>Staphylococcaceae</taxon>
        <taxon>Staphylococcus</taxon>
    </lineage>
</organism>
<comment type="similarity">
    <text evidence="1 7">Belongs to the universal ribosomal protein uL10 family.</text>
</comment>
<evidence type="ECO:0000313" key="8">
    <source>
        <dbReference type="EMBL" id="POA09206.1"/>
    </source>
</evidence>
<protein>
    <recommendedName>
        <fullName evidence="6 7">Large ribosomal subunit protein uL10</fullName>
    </recommendedName>
</protein>
<dbReference type="InterPro" id="IPR002363">
    <property type="entry name" value="Ribosomal_uL10_CS_bac"/>
</dbReference>
<dbReference type="SUPFAM" id="SSF160369">
    <property type="entry name" value="Ribosomal protein L10-like"/>
    <property type="match status" value="1"/>
</dbReference>
<dbReference type="CDD" id="cd05797">
    <property type="entry name" value="Ribosomal_L10"/>
    <property type="match status" value="1"/>
</dbReference>
<dbReference type="PROSITE" id="PS01109">
    <property type="entry name" value="RIBOSOMAL_L10"/>
    <property type="match status" value="1"/>
</dbReference>
<proteinExistence type="inferred from homology"/>
<evidence type="ECO:0000256" key="6">
    <source>
        <dbReference type="ARBA" id="ARBA00035202"/>
    </source>
</evidence>
<evidence type="ECO:0000256" key="2">
    <source>
        <dbReference type="ARBA" id="ARBA00022730"/>
    </source>
</evidence>
<evidence type="ECO:0000313" key="9">
    <source>
        <dbReference type="Proteomes" id="UP000242712"/>
    </source>
</evidence>
<evidence type="ECO:0000256" key="7">
    <source>
        <dbReference type="HAMAP-Rule" id="MF_00362"/>
    </source>
</evidence>
<dbReference type="GeneID" id="98296750"/>
<keyword evidence="4 7" id="KW-0689">Ribosomal protein</keyword>
<evidence type="ECO:0000256" key="4">
    <source>
        <dbReference type="ARBA" id="ARBA00022980"/>
    </source>
</evidence>
<dbReference type="Proteomes" id="UP000242712">
    <property type="component" value="Unassembled WGS sequence"/>
</dbReference>
<dbReference type="GO" id="GO:0070180">
    <property type="term" value="F:large ribosomal subunit rRNA binding"/>
    <property type="evidence" value="ECO:0007669"/>
    <property type="project" value="UniProtKB-UniRule"/>
</dbReference>
<accession>A0A2K4FD63</accession>
<dbReference type="InterPro" id="IPR001790">
    <property type="entry name" value="Ribosomal_uL10"/>
</dbReference>
<dbReference type="AlphaFoldDB" id="A0A2K4FD63"/>
<dbReference type="GO" id="GO:0006412">
    <property type="term" value="P:translation"/>
    <property type="evidence" value="ECO:0007669"/>
    <property type="project" value="UniProtKB-UniRule"/>
</dbReference>
<keyword evidence="2 7" id="KW-0699">rRNA-binding</keyword>
<reference evidence="8 9" key="1">
    <citation type="submission" date="2017-08" db="EMBL/GenBank/DDBJ databases">
        <title>Draft genome sequences of 64 type strains of genus Staph aureus.</title>
        <authorList>
            <person name="Cole K."/>
            <person name="Golubchik T."/>
            <person name="Russell J."/>
            <person name="Foster D."/>
            <person name="Llewelyn M."/>
            <person name="Wilson D."/>
            <person name="Crook D."/>
            <person name="Paul J."/>
        </authorList>
    </citation>
    <scope>NUCLEOTIDE SEQUENCE [LARGE SCALE GENOMIC DNA]</scope>
    <source>
        <strain evidence="8 9">DSM 29875</strain>
    </source>
</reference>
<dbReference type="HAMAP" id="MF_00362">
    <property type="entry name" value="Ribosomal_uL10"/>
    <property type="match status" value="1"/>
</dbReference>
<dbReference type="RefSeq" id="WP_103370636.1">
    <property type="nucleotide sequence ID" value="NZ_CBCRVO010000001.1"/>
</dbReference>
<dbReference type="Pfam" id="PF00466">
    <property type="entry name" value="Ribosomal_L10"/>
    <property type="match status" value="1"/>
</dbReference>
<sequence length="169" mass="18150">MSAIIEAKKQHVTEIAEQLENSVSTVFINYRGLTVAEVTELRNQLREAGVEYKVYKNTMLRRAAEQAGIDGLDEFLVGPTAVATSTEDVVAPAKVIAGFAKEHDAIEIKTGIMDGSLISADEVKTVGSLPSHDGLVSMLLSVLQAPVRNFAYAVKAVGESREEEGESAE</sequence>
<evidence type="ECO:0000256" key="1">
    <source>
        <dbReference type="ARBA" id="ARBA00008889"/>
    </source>
</evidence>
<dbReference type="EMBL" id="PPPX01000001">
    <property type="protein sequence ID" value="POA09206.1"/>
    <property type="molecule type" value="Genomic_DNA"/>
</dbReference>
<dbReference type="GO" id="GO:0015934">
    <property type="term" value="C:large ribosomal subunit"/>
    <property type="evidence" value="ECO:0007669"/>
    <property type="project" value="InterPro"/>
</dbReference>